<evidence type="ECO:0000313" key="7">
    <source>
        <dbReference type="Proteomes" id="UP000623687"/>
    </source>
</evidence>
<keyword evidence="7" id="KW-1185">Reference proteome</keyword>
<protein>
    <recommendedName>
        <fullName evidence="8">G-protein coupled receptors family 2 profile 2 domain-containing protein</fullName>
    </recommendedName>
</protein>
<feature type="transmembrane region" description="Helical" evidence="5">
    <location>
        <begin position="304"/>
        <end position="324"/>
    </location>
</feature>
<dbReference type="RefSeq" id="XP_036625963.1">
    <property type="nucleotide sequence ID" value="XM_036772317.1"/>
</dbReference>
<dbReference type="AlphaFoldDB" id="A0A8H6ZJY1"/>
<dbReference type="GO" id="GO:0005886">
    <property type="term" value="C:plasma membrane"/>
    <property type="evidence" value="ECO:0007669"/>
    <property type="project" value="TreeGrafter"/>
</dbReference>
<sequence length="436" mass="48600">MATEFEFTDEMAKVSNQLWMVTSVVGACSCFVVLLVIGLVSLNRNTRRHLDRVSFRIVVYALATNLAFGIVNAVGGSFTGPTWTCGFTIWILQFTLELACFLTFSIALNLQYSRHCLFDGSFIITEAGRLVVVHRVNGQRMEKFYALGSLAISLCLTIPAYATGQYGWDPLVRDCWYSNANQKERLAWQVGTQLVWTVLTCLGEVVCSVSVFAYMVKHRKRTKGVITTVSTGSQRLRSQPHNAIIANKYKNVLARIAMYPLVSCAINLTSVMCVIHATVTNGVHSTTDYRILLLSDFLYGGRSLAYAILAATDPALVSAIKALFHPESHFIKSHATSTTSQLHDPMRVQIELSTLKHTHNGRMIPQDADTMGHGDGKMEADFGDRAFEDGSEVKAASPSFRHLEPVGEDVLRQTFENRNREDVESSYLQDMFRKQI</sequence>
<comment type="caution">
    <text evidence="6">The sequence shown here is derived from an EMBL/GenBank/DDBJ whole genome shotgun (WGS) entry which is preliminary data.</text>
</comment>
<name>A0A8H6ZJY1_PLEOS</name>
<evidence type="ECO:0000313" key="6">
    <source>
        <dbReference type="EMBL" id="KAF7416416.1"/>
    </source>
</evidence>
<evidence type="ECO:0000256" key="1">
    <source>
        <dbReference type="ARBA" id="ARBA00004141"/>
    </source>
</evidence>
<dbReference type="OrthoDB" id="3251871at2759"/>
<keyword evidence="3 5" id="KW-1133">Transmembrane helix</keyword>
<dbReference type="PANTHER" id="PTHR23112:SF0">
    <property type="entry name" value="TRANSMEMBRANE PROTEIN 116"/>
    <property type="match status" value="1"/>
</dbReference>
<dbReference type="EMBL" id="JACETU010000011">
    <property type="protein sequence ID" value="KAF7416416.1"/>
    <property type="molecule type" value="Genomic_DNA"/>
</dbReference>
<feature type="transmembrane region" description="Helical" evidence="5">
    <location>
        <begin position="194"/>
        <end position="216"/>
    </location>
</feature>
<feature type="transmembrane region" description="Helical" evidence="5">
    <location>
        <begin position="144"/>
        <end position="162"/>
    </location>
</feature>
<comment type="subcellular location">
    <subcellularLocation>
        <location evidence="1">Membrane</location>
        <topology evidence="1">Multi-pass membrane protein</topology>
    </subcellularLocation>
</comment>
<evidence type="ECO:0008006" key="8">
    <source>
        <dbReference type="Google" id="ProtNLM"/>
    </source>
</evidence>
<feature type="transmembrane region" description="Helical" evidence="5">
    <location>
        <begin position="54"/>
        <end position="75"/>
    </location>
</feature>
<gene>
    <name evidence="6" type="ORF">PC9H_002682</name>
</gene>
<dbReference type="PANTHER" id="PTHR23112">
    <property type="entry name" value="G PROTEIN-COUPLED RECEPTOR 157-RELATED"/>
    <property type="match status" value="1"/>
</dbReference>
<evidence type="ECO:0000256" key="2">
    <source>
        <dbReference type="ARBA" id="ARBA00022692"/>
    </source>
</evidence>
<dbReference type="GO" id="GO:0004930">
    <property type="term" value="F:G protein-coupled receptor activity"/>
    <property type="evidence" value="ECO:0007669"/>
    <property type="project" value="TreeGrafter"/>
</dbReference>
<dbReference type="GO" id="GO:0007189">
    <property type="term" value="P:adenylate cyclase-activating G protein-coupled receptor signaling pathway"/>
    <property type="evidence" value="ECO:0007669"/>
    <property type="project" value="TreeGrafter"/>
</dbReference>
<evidence type="ECO:0000256" key="3">
    <source>
        <dbReference type="ARBA" id="ARBA00022989"/>
    </source>
</evidence>
<evidence type="ECO:0000256" key="5">
    <source>
        <dbReference type="SAM" id="Phobius"/>
    </source>
</evidence>
<accession>A0A8H6ZJY1</accession>
<keyword evidence="2 5" id="KW-0812">Transmembrane</keyword>
<dbReference type="VEuPathDB" id="FungiDB:PC9H_002682"/>
<dbReference type="Proteomes" id="UP000623687">
    <property type="component" value="Unassembled WGS sequence"/>
</dbReference>
<feature type="transmembrane region" description="Helical" evidence="5">
    <location>
        <begin position="87"/>
        <end position="108"/>
    </location>
</feature>
<dbReference type="GeneID" id="59372523"/>
<evidence type="ECO:0000256" key="4">
    <source>
        <dbReference type="ARBA" id="ARBA00023136"/>
    </source>
</evidence>
<reference evidence="6" key="1">
    <citation type="submission" date="2019-07" db="EMBL/GenBank/DDBJ databases">
        <authorList>
            <person name="Palmer J.M."/>
        </authorList>
    </citation>
    <scope>NUCLEOTIDE SEQUENCE</scope>
    <source>
        <strain evidence="6">PC9</strain>
    </source>
</reference>
<keyword evidence="4 5" id="KW-0472">Membrane</keyword>
<proteinExistence type="predicted"/>
<feature type="transmembrane region" description="Helical" evidence="5">
    <location>
        <begin position="256"/>
        <end position="279"/>
    </location>
</feature>
<organism evidence="6 7">
    <name type="scientific">Pleurotus ostreatus</name>
    <name type="common">Oyster mushroom</name>
    <name type="synonym">White-rot fungus</name>
    <dbReference type="NCBI Taxonomy" id="5322"/>
    <lineage>
        <taxon>Eukaryota</taxon>
        <taxon>Fungi</taxon>
        <taxon>Dikarya</taxon>
        <taxon>Basidiomycota</taxon>
        <taxon>Agaricomycotina</taxon>
        <taxon>Agaricomycetes</taxon>
        <taxon>Agaricomycetidae</taxon>
        <taxon>Agaricales</taxon>
        <taxon>Pleurotineae</taxon>
        <taxon>Pleurotaceae</taxon>
        <taxon>Pleurotus</taxon>
    </lineage>
</organism>
<feature type="transmembrane region" description="Helical" evidence="5">
    <location>
        <begin position="20"/>
        <end position="42"/>
    </location>
</feature>